<protein>
    <submittedName>
        <fullName evidence="3">PucR family transcriptional regulator</fullName>
    </submittedName>
</protein>
<accession>A0ABU2SA65</accession>
<keyword evidence="4" id="KW-1185">Reference proteome</keyword>
<sequence length="500" mass="51866">MPLSVRELVARREFRLTVVAGEAGLDRPITWVHASEVPDPTPWLEAGSLVLTTGVGHEDPASVAAMARRLAATGAAGIGIAVDLVYRTVPPEVAAVGEETGLPVLVVPYATPFVAISQAVASRVAGEERAALERALLVHRRLTEAALAHGAAPGAVRVLAREYGGWAAVVDASGAVLHAAPEAAAAEAAEAAAEAGGLRSREGQSLSFVDARGHLVGHALGTGAARGMLLIWRRAAFTGPEHSVVAAAASLVTYEFEQRRAATAQARRSSADAVHQALREGADPAAARRLLSAWGLDPAAVTVLVARAARWPGDAHDVLADQDLPVLAAAGTDGETVLLTSEPERVLALLEDRTAGVGASGRVGAGELAEGLRQARQALVIGLREGRQVTSVGDLGVIELLLASAERSVPDALVRRLIDPLRRAETERGIPLVATVRAFLDNNGSVARASAELSVHRHTLHFRLGVVGDVLDADLDSSYVRLELALALQAHALRGDAAAP</sequence>
<dbReference type="RefSeq" id="WP_311619980.1">
    <property type="nucleotide sequence ID" value="NZ_JAVREV010000015.1"/>
</dbReference>
<dbReference type="InterPro" id="IPR042070">
    <property type="entry name" value="PucR_C-HTH_sf"/>
</dbReference>
<proteinExistence type="predicted"/>
<dbReference type="InterPro" id="IPR025736">
    <property type="entry name" value="PucR_C-HTH_dom"/>
</dbReference>
<evidence type="ECO:0000313" key="4">
    <source>
        <dbReference type="Proteomes" id="UP001183615"/>
    </source>
</evidence>
<dbReference type="InterPro" id="IPR051448">
    <property type="entry name" value="CdaR-like_regulators"/>
</dbReference>
<evidence type="ECO:0000259" key="2">
    <source>
        <dbReference type="Pfam" id="PF13556"/>
    </source>
</evidence>
<reference evidence="4" key="1">
    <citation type="submission" date="2023-07" db="EMBL/GenBank/DDBJ databases">
        <title>30 novel species of actinomycetes from the DSMZ collection.</title>
        <authorList>
            <person name="Nouioui I."/>
        </authorList>
    </citation>
    <scope>NUCLEOTIDE SEQUENCE [LARGE SCALE GENOMIC DNA]</scope>
    <source>
        <strain evidence="4">DSM 41886</strain>
    </source>
</reference>
<feature type="domain" description="Purine catabolism PurC-like" evidence="1">
    <location>
        <begin position="8"/>
        <end position="123"/>
    </location>
</feature>
<dbReference type="Proteomes" id="UP001183615">
    <property type="component" value="Unassembled WGS sequence"/>
</dbReference>
<dbReference type="PANTHER" id="PTHR33744:SF1">
    <property type="entry name" value="DNA-BINDING TRANSCRIPTIONAL ACTIVATOR ADER"/>
    <property type="match status" value="1"/>
</dbReference>
<dbReference type="InterPro" id="IPR012914">
    <property type="entry name" value="PucR_dom"/>
</dbReference>
<comment type="caution">
    <text evidence="3">The sequence shown here is derived from an EMBL/GenBank/DDBJ whole genome shotgun (WGS) entry which is preliminary data.</text>
</comment>
<dbReference type="Pfam" id="PF13556">
    <property type="entry name" value="HTH_30"/>
    <property type="match status" value="1"/>
</dbReference>
<dbReference type="PANTHER" id="PTHR33744">
    <property type="entry name" value="CARBOHYDRATE DIACID REGULATOR"/>
    <property type="match status" value="1"/>
</dbReference>
<organism evidence="3 4">
    <name type="scientific">Streptomyces johnsoniae</name>
    <dbReference type="NCBI Taxonomy" id="3075532"/>
    <lineage>
        <taxon>Bacteria</taxon>
        <taxon>Bacillati</taxon>
        <taxon>Actinomycetota</taxon>
        <taxon>Actinomycetes</taxon>
        <taxon>Kitasatosporales</taxon>
        <taxon>Streptomycetaceae</taxon>
        <taxon>Streptomyces</taxon>
    </lineage>
</organism>
<dbReference type="Gene3D" id="1.10.10.2840">
    <property type="entry name" value="PucR C-terminal helix-turn-helix domain"/>
    <property type="match status" value="1"/>
</dbReference>
<feature type="domain" description="PucR C-terminal helix-turn-helix" evidence="2">
    <location>
        <begin position="432"/>
        <end position="490"/>
    </location>
</feature>
<name>A0ABU2SA65_9ACTN</name>
<evidence type="ECO:0000259" key="1">
    <source>
        <dbReference type="Pfam" id="PF07905"/>
    </source>
</evidence>
<evidence type="ECO:0000313" key="3">
    <source>
        <dbReference type="EMBL" id="MDT0445807.1"/>
    </source>
</evidence>
<dbReference type="EMBL" id="JAVREV010000015">
    <property type="protein sequence ID" value="MDT0445807.1"/>
    <property type="molecule type" value="Genomic_DNA"/>
</dbReference>
<gene>
    <name evidence="3" type="ORF">RM779_24885</name>
</gene>
<dbReference type="Pfam" id="PF07905">
    <property type="entry name" value="PucR"/>
    <property type="match status" value="1"/>
</dbReference>